<evidence type="ECO:0000313" key="3">
    <source>
        <dbReference type="Proteomes" id="UP000673821"/>
    </source>
</evidence>
<keyword evidence="3" id="KW-1185">Reference proteome</keyword>
<keyword evidence="1" id="KW-0472">Membrane</keyword>
<keyword evidence="1" id="KW-0812">Transmembrane</keyword>
<sequence>MHKLFTFLESEENYARFLKWNGVVIGVTGISMLGMFLIAYLTK</sequence>
<dbReference type="Proteomes" id="UP000673821">
    <property type="component" value="Unassembled WGS sequence"/>
</dbReference>
<feature type="transmembrane region" description="Helical" evidence="1">
    <location>
        <begin position="20"/>
        <end position="41"/>
    </location>
</feature>
<reference evidence="2 3" key="1">
    <citation type="submission" date="2021-02" db="EMBL/GenBank/DDBJ databases">
        <authorList>
            <person name="Vanwijnsberghe S."/>
        </authorList>
    </citation>
    <scope>NUCLEOTIDE SEQUENCE [LARGE SCALE GENOMIC DNA]</scope>
    <source>
        <strain evidence="2 3">R-69776</strain>
    </source>
</reference>
<evidence type="ECO:0000313" key="2">
    <source>
        <dbReference type="EMBL" id="CAE6784530.1"/>
    </source>
</evidence>
<evidence type="ECO:0000256" key="1">
    <source>
        <dbReference type="SAM" id="Phobius"/>
    </source>
</evidence>
<organism evidence="2 3">
    <name type="scientific">Paraburkholderia nemoris</name>
    <dbReference type="NCBI Taxonomy" id="2793076"/>
    <lineage>
        <taxon>Bacteria</taxon>
        <taxon>Pseudomonadati</taxon>
        <taxon>Pseudomonadota</taxon>
        <taxon>Betaproteobacteria</taxon>
        <taxon>Burkholderiales</taxon>
        <taxon>Burkholderiaceae</taxon>
        <taxon>Paraburkholderia</taxon>
    </lineage>
</organism>
<dbReference type="EMBL" id="CAJNBH010000013">
    <property type="protein sequence ID" value="CAE6784530.1"/>
    <property type="molecule type" value="Genomic_DNA"/>
</dbReference>
<evidence type="ECO:0008006" key="4">
    <source>
        <dbReference type="Google" id="ProtNLM"/>
    </source>
</evidence>
<proteinExistence type="predicted"/>
<name>A0ABM8S1W1_9BURK</name>
<dbReference type="RefSeq" id="WP_267914110.1">
    <property type="nucleotide sequence ID" value="NZ_CAJNAW010000001.1"/>
</dbReference>
<keyword evidence="1" id="KW-1133">Transmembrane helix</keyword>
<gene>
    <name evidence="2" type="ORF">R69776_04474</name>
</gene>
<protein>
    <recommendedName>
        <fullName evidence="4">Aa3 type cytochrome c oxidase subunit IV</fullName>
    </recommendedName>
</protein>
<accession>A0ABM8S1W1</accession>
<comment type="caution">
    <text evidence="2">The sequence shown here is derived from an EMBL/GenBank/DDBJ whole genome shotgun (WGS) entry which is preliminary data.</text>
</comment>